<dbReference type="Proteomes" id="UP000239649">
    <property type="component" value="Unassembled WGS sequence"/>
</dbReference>
<keyword evidence="5" id="KW-1185">Reference proteome</keyword>
<dbReference type="Gene3D" id="3.40.630.30">
    <property type="match status" value="1"/>
</dbReference>
<organism evidence="4 5">
    <name type="scientific">Micractinium conductrix</name>
    <dbReference type="NCBI Taxonomy" id="554055"/>
    <lineage>
        <taxon>Eukaryota</taxon>
        <taxon>Viridiplantae</taxon>
        <taxon>Chlorophyta</taxon>
        <taxon>core chlorophytes</taxon>
        <taxon>Trebouxiophyceae</taxon>
        <taxon>Chlorellales</taxon>
        <taxon>Chlorellaceae</taxon>
        <taxon>Chlorella clade</taxon>
        <taxon>Micractinium</taxon>
    </lineage>
</organism>
<dbReference type="PROSITE" id="PS51186">
    <property type="entry name" value="GNAT"/>
    <property type="match status" value="1"/>
</dbReference>
<keyword evidence="2" id="KW-0012">Acyltransferase</keyword>
<dbReference type="FunFam" id="3.40.630.30:FF:000006">
    <property type="entry name" value="Putative n-alpha-acetyltransferase 50"/>
    <property type="match status" value="1"/>
</dbReference>
<dbReference type="OrthoDB" id="47374at2759"/>
<dbReference type="PANTHER" id="PTHR42919:SF8">
    <property type="entry name" value="N-ALPHA-ACETYLTRANSFERASE 50"/>
    <property type="match status" value="1"/>
</dbReference>
<accession>A0A2P6V4M2</accession>
<dbReference type="EMBL" id="LHPF02000030">
    <property type="protein sequence ID" value="PSC69043.1"/>
    <property type="molecule type" value="Genomic_DNA"/>
</dbReference>
<reference evidence="4 5" key="1">
    <citation type="journal article" date="2018" name="Plant J.">
        <title>Genome sequences of Chlorella sorokiniana UTEX 1602 and Micractinium conductrix SAG 241.80: implications to maltose excretion by a green alga.</title>
        <authorList>
            <person name="Arriola M.B."/>
            <person name="Velmurugan N."/>
            <person name="Zhang Y."/>
            <person name="Plunkett M.H."/>
            <person name="Hondzo H."/>
            <person name="Barney B.M."/>
        </authorList>
    </citation>
    <scope>NUCLEOTIDE SEQUENCE [LARGE SCALE GENOMIC DNA]</scope>
    <source>
        <strain evidence="4 5">SAG 241.80</strain>
    </source>
</reference>
<dbReference type="InterPro" id="IPR051556">
    <property type="entry name" value="N-term/lysine_N-AcTrnsfr"/>
</dbReference>
<dbReference type="CDD" id="cd04301">
    <property type="entry name" value="NAT_SF"/>
    <property type="match status" value="1"/>
</dbReference>
<dbReference type="InterPro" id="IPR000182">
    <property type="entry name" value="GNAT_dom"/>
</dbReference>
<sequence>MAETAAAAAAVEPAVPEPRLALSFGAITEKNIEQLKVLNRAIFPIKYPERMYKDVLAYTDVTQLAYHNDVLVGAIACRLEKAPQGPKLYILTLGVLAPYRGMGAGAALLQRCLQLVATQLPEVSEAVLHVQTSNDEAIRFYSRFGFEVAETIQGYYKRLDPPDAVLLRKVLRPGGGATTGGGA</sequence>
<protein>
    <submittedName>
        <fullName evidence="4">N-alpha-acetyltransferase 50</fullName>
    </submittedName>
</protein>
<dbReference type="GO" id="GO:0007064">
    <property type="term" value="P:mitotic sister chromatid cohesion"/>
    <property type="evidence" value="ECO:0007669"/>
    <property type="project" value="TreeGrafter"/>
</dbReference>
<evidence type="ECO:0000259" key="3">
    <source>
        <dbReference type="PROSITE" id="PS51186"/>
    </source>
</evidence>
<comment type="caution">
    <text evidence="4">The sequence shown here is derived from an EMBL/GenBank/DDBJ whole genome shotgun (WGS) entry which is preliminary data.</text>
</comment>
<feature type="domain" description="N-acetyltransferase" evidence="3">
    <location>
        <begin position="22"/>
        <end position="172"/>
    </location>
</feature>
<evidence type="ECO:0000313" key="5">
    <source>
        <dbReference type="Proteomes" id="UP000239649"/>
    </source>
</evidence>
<dbReference type="GO" id="GO:0008080">
    <property type="term" value="F:N-acetyltransferase activity"/>
    <property type="evidence" value="ECO:0007669"/>
    <property type="project" value="TreeGrafter"/>
</dbReference>
<gene>
    <name evidence="4" type="ORF">C2E20_7388</name>
</gene>
<dbReference type="Pfam" id="PF00583">
    <property type="entry name" value="Acetyltransf_1"/>
    <property type="match status" value="1"/>
</dbReference>
<keyword evidence="1" id="KW-0808">Transferase</keyword>
<dbReference type="SUPFAM" id="SSF55729">
    <property type="entry name" value="Acyl-CoA N-acyltransferases (Nat)"/>
    <property type="match status" value="1"/>
</dbReference>
<dbReference type="PANTHER" id="PTHR42919">
    <property type="entry name" value="N-ALPHA-ACETYLTRANSFERASE"/>
    <property type="match status" value="1"/>
</dbReference>
<evidence type="ECO:0000256" key="2">
    <source>
        <dbReference type="ARBA" id="ARBA00023315"/>
    </source>
</evidence>
<proteinExistence type="predicted"/>
<dbReference type="GO" id="GO:0031415">
    <property type="term" value="C:NatA complex"/>
    <property type="evidence" value="ECO:0007669"/>
    <property type="project" value="TreeGrafter"/>
</dbReference>
<dbReference type="AlphaFoldDB" id="A0A2P6V4M2"/>
<evidence type="ECO:0000313" key="4">
    <source>
        <dbReference type="EMBL" id="PSC69043.1"/>
    </source>
</evidence>
<dbReference type="STRING" id="554055.A0A2P6V4M2"/>
<dbReference type="InterPro" id="IPR016181">
    <property type="entry name" value="Acyl_CoA_acyltransferase"/>
</dbReference>
<name>A0A2P6V4M2_9CHLO</name>
<evidence type="ECO:0000256" key="1">
    <source>
        <dbReference type="ARBA" id="ARBA00022679"/>
    </source>
</evidence>